<evidence type="ECO:0000256" key="2">
    <source>
        <dbReference type="ARBA" id="ARBA00006275"/>
    </source>
</evidence>
<dbReference type="InterPro" id="IPR011990">
    <property type="entry name" value="TPR-like_helical_dom_sf"/>
</dbReference>
<proteinExistence type="inferred from homology"/>
<name>A0ABU3BLW6_9BACT</name>
<evidence type="ECO:0000259" key="7">
    <source>
        <dbReference type="Pfam" id="PF07980"/>
    </source>
</evidence>
<keyword evidence="10" id="KW-1185">Reference proteome</keyword>
<evidence type="ECO:0000256" key="6">
    <source>
        <dbReference type="SAM" id="SignalP"/>
    </source>
</evidence>
<evidence type="ECO:0000256" key="5">
    <source>
        <dbReference type="ARBA" id="ARBA00023237"/>
    </source>
</evidence>
<dbReference type="InterPro" id="IPR012944">
    <property type="entry name" value="SusD_RagB_dom"/>
</dbReference>
<comment type="similarity">
    <text evidence="2">Belongs to the SusD family.</text>
</comment>
<dbReference type="RefSeq" id="WP_311661256.1">
    <property type="nucleotide sequence ID" value="NZ_JAVRHT010000001.1"/>
</dbReference>
<evidence type="ECO:0000313" key="10">
    <source>
        <dbReference type="Proteomes" id="UP001267426"/>
    </source>
</evidence>
<dbReference type="SUPFAM" id="SSF48452">
    <property type="entry name" value="TPR-like"/>
    <property type="match status" value="1"/>
</dbReference>
<reference evidence="9 10" key="1">
    <citation type="submission" date="2023-09" db="EMBL/GenBank/DDBJ databases">
        <authorList>
            <person name="Rey-Velasco X."/>
        </authorList>
    </citation>
    <scope>NUCLEOTIDE SEQUENCE [LARGE SCALE GENOMIC DNA]</scope>
    <source>
        <strain evidence="9 10">F394</strain>
    </source>
</reference>
<keyword evidence="3 6" id="KW-0732">Signal</keyword>
<gene>
    <name evidence="9" type="ORF">RM540_00755</name>
</gene>
<dbReference type="Pfam" id="PF07980">
    <property type="entry name" value="SusD_RagB"/>
    <property type="match status" value="1"/>
</dbReference>
<feature type="domain" description="RagB/SusD" evidence="7">
    <location>
        <begin position="277"/>
        <end position="553"/>
    </location>
</feature>
<evidence type="ECO:0000256" key="1">
    <source>
        <dbReference type="ARBA" id="ARBA00004442"/>
    </source>
</evidence>
<evidence type="ECO:0000256" key="4">
    <source>
        <dbReference type="ARBA" id="ARBA00023136"/>
    </source>
</evidence>
<organism evidence="9 10">
    <name type="scientific">Rubrivirga litoralis</name>
    <dbReference type="NCBI Taxonomy" id="3075598"/>
    <lineage>
        <taxon>Bacteria</taxon>
        <taxon>Pseudomonadati</taxon>
        <taxon>Rhodothermota</taxon>
        <taxon>Rhodothermia</taxon>
        <taxon>Rhodothermales</taxon>
        <taxon>Rubricoccaceae</taxon>
        <taxon>Rubrivirga</taxon>
    </lineage>
</organism>
<sequence>MTLPFIKRTRLAVGAALVAAPAFGLAACTDLSVDPFSSVNPENFYQTDAEVLAALSPVYSQLRATLWEYHNLSQVSSDETIVPTRGSDWSDGGRWLSMHRQDWSPTLTDLNGAWIQSFTGVARANGIISDLGGIDVPNKDALIAEARALRAFYYYTLLDLFGNVPILAPEPGSDPSEFIVDPDNPPVQRSRAEVFDFIVSELEASRGALPIAGAGNGGRFSQGAVDAVLANLYLNAPVFTGTVTAGGLQRGPARWADAERLATQVIDSGTYSLVQGANAWFQMFSADNENNPEHIFVIQHLAEIGFGLSFPQRGLHYNSFTGGAWNGFSTIAETYQEFDGEDPRRQIFAIGQAYNYDACDPVTNPESCTVDTNGDGVADAAIENRNDEPLIFTLDFPGGVENTTEGAGVRIVKFPPDPEYTETADGNHGNDYPYFRLGEMYLIRAEARLEQGNTAGALADVNAIRDRVGAPLLTSIDRKAILDERLFELTYEARRRQDLIRADESIAEFGGSGNLFTRAWSFKDASQPFRVLFPIPQQQIDASDGTLTQNPGY</sequence>
<dbReference type="Proteomes" id="UP001267426">
    <property type="component" value="Unassembled WGS sequence"/>
</dbReference>
<feature type="domain" description="SusD-like N-terminal" evidence="8">
    <location>
        <begin position="89"/>
        <end position="234"/>
    </location>
</feature>
<comment type="subcellular location">
    <subcellularLocation>
        <location evidence="1">Cell outer membrane</location>
    </subcellularLocation>
</comment>
<keyword evidence="5" id="KW-0998">Cell outer membrane</keyword>
<evidence type="ECO:0000313" key="9">
    <source>
        <dbReference type="EMBL" id="MDT0630265.1"/>
    </source>
</evidence>
<dbReference type="PROSITE" id="PS51257">
    <property type="entry name" value="PROKAR_LIPOPROTEIN"/>
    <property type="match status" value="1"/>
</dbReference>
<keyword evidence="4" id="KW-0472">Membrane</keyword>
<evidence type="ECO:0000256" key="3">
    <source>
        <dbReference type="ARBA" id="ARBA00022729"/>
    </source>
</evidence>
<feature type="signal peptide" evidence="6">
    <location>
        <begin position="1"/>
        <end position="26"/>
    </location>
</feature>
<evidence type="ECO:0000259" key="8">
    <source>
        <dbReference type="Pfam" id="PF14322"/>
    </source>
</evidence>
<feature type="chain" id="PRO_5047179621" evidence="6">
    <location>
        <begin position="27"/>
        <end position="553"/>
    </location>
</feature>
<dbReference type="InterPro" id="IPR033985">
    <property type="entry name" value="SusD-like_N"/>
</dbReference>
<dbReference type="Gene3D" id="1.25.40.390">
    <property type="match status" value="1"/>
</dbReference>
<protein>
    <submittedName>
        <fullName evidence="9">RagB/SusD family nutrient uptake outer membrane protein</fullName>
    </submittedName>
</protein>
<comment type="caution">
    <text evidence="9">The sequence shown here is derived from an EMBL/GenBank/DDBJ whole genome shotgun (WGS) entry which is preliminary data.</text>
</comment>
<accession>A0ABU3BLW6</accession>
<dbReference type="EMBL" id="JAVRHT010000001">
    <property type="protein sequence ID" value="MDT0630265.1"/>
    <property type="molecule type" value="Genomic_DNA"/>
</dbReference>
<dbReference type="Pfam" id="PF14322">
    <property type="entry name" value="SusD-like_3"/>
    <property type="match status" value="1"/>
</dbReference>